<keyword evidence="1" id="KW-0805">Transcription regulation</keyword>
<dbReference type="InterPro" id="IPR047057">
    <property type="entry name" value="MerR_fam"/>
</dbReference>
<gene>
    <name evidence="6" type="ORF">F0P93_24500</name>
</gene>
<evidence type="ECO:0000259" key="5">
    <source>
        <dbReference type="PROSITE" id="PS50937"/>
    </source>
</evidence>
<dbReference type="InterPro" id="IPR015358">
    <property type="entry name" value="Tscrpt_reg_MerR_DNA-bd"/>
</dbReference>
<dbReference type="InterPro" id="IPR036244">
    <property type="entry name" value="TipA-like_antibiotic-bd"/>
</dbReference>
<dbReference type="RefSeq" id="WP_150880374.1">
    <property type="nucleotide sequence ID" value="NZ_VTWS01000007.1"/>
</dbReference>
<dbReference type="PANTHER" id="PTHR30204:SF90">
    <property type="entry name" value="HTH-TYPE TRANSCRIPTIONAL ACTIVATOR MTA"/>
    <property type="match status" value="1"/>
</dbReference>
<dbReference type="PANTHER" id="PTHR30204">
    <property type="entry name" value="REDOX-CYCLING DRUG-SENSING TRANSCRIPTIONAL ACTIVATOR SOXR"/>
    <property type="match status" value="1"/>
</dbReference>
<accession>A0A5N1JDS4</accession>
<keyword evidence="7" id="KW-1185">Reference proteome</keyword>
<name>A0A5N1JDS4_9BACT</name>
<keyword evidence="3" id="KW-0010">Activator</keyword>
<dbReference type="CDD" id="cd01106">
    <property type="entry name" value="HTH_TipAL-Mta"/>
    <property type="match status" value="1"/>
</dbReference>
<dbReference type="Pfam" id="PF00376">
    <property type="entry name" value="MerR"/>
    <property type="match status" value="1"/>
</dbReference>
<dbReference type="GO" id="GO:0003677">
    <property type="term" value="F:DNA binding"/>
    <property type="evidence" value="ECO:0007669"/>
    <property type="project" value="UniProtKB-KW"/>
</dbReference>
<evidence type="ECO:0000256" key="4">
    <source>
        <dbReference type="ARBA" id="ARBA00023163"/>
    </source>
</evidence>
<dbReference type="SUPFAM" id="SSF46955">
    <property type="entry name" value="Putative DNA-binding domain"/>
    <property type="match status" value="1"/>
</dbReference>
<dbReference type="PROSITE" id="PS50937">
    <property type="entry name" value="HTH_MERR_2"/>
    <property type="match status" value="1"/>
</dbReference>
<evidence type="ECO:0000256" key="2">
    <source>
        <dbReference type="ARBA" id="ARBA00023125"/>
    </source>
</evidence>
<dbReference type="Pfam" id="PF07739">
    <property type="entry name" value="TipAS"/>
    <property type="match status" value="1"/>
</dbReference>
<dbReference type="Gene3D" id="1.10.490.50">
    <property type="entry name" value="Antibiotic binding domain of TipA-like multidrug resistance regulators"/>
    <property type="match status" value="1"/>
</dbReference>
<dbReference type="GO" id="GO:0003700">
    <property type="term" value="F:DNA-binding transcription factor activity"/>
    <property type="evidence" value="ECO:0007669"/>
    <property type="project" value="InterPro"/>
</dbReference>
<dbReference type="AlphaFoldDB" id="A0A5N1JDS4"/>
<evidence type="ECO:0000313" key="6">
    <source>
        <dbReference type="EMBL" id="KAA9347794.1"/>
    </source>
</evidence>
<dbReference type="PRINTS" id="PR00040">
    <property type="entry name" value="HTHMERR"/>
</dbReference>
<reference evidence="6 7" key="1">
    <citation type="submission" date="2019-09" db="EMBL/GenBank/DDBJ databases">
        <title>Genome Sequence of Larkinella sp MA1.</title>
        <authorList>
            <person name="Srinivasan S."/>
        </authorList>
    </citation>
    <scope>NUCLEOTIDE SEQUENCE [LARGE SCALE GENOMIC DNA]</scope>
    <source>
        <strain evidence="6 7">MA1</strain>
    </source>
</reference>
<comment type="caution">
    <text evidence="6">The sequence shown here is derived from an EMBL/GenBank/DDBJ whole genome shotgun (WGS) entry which is preliminary data.</text>
</comment>
<organism evidence="6 7">
    <name type="scientific">Larkinella humicola</name>
    <dbReference type="NCBI Taxonomy" id="2607654"/>
    <lineage>
        <taxon>Bacteria</taxon>
        <taxon>Pseudomonadati</taxon>
        <taxon>Bacteroidota</taxon>
        <taxon>Cytophagia</taxon>
        <taxon>Cytophagales</taxon>
        <taxon>Spirosomataceae</taxon>
        <taxon>Larkinella</taxon>
    </lineage>
</organism>
<dbReference type="Proteomes" id="UP000326344">
    <property type="component" value="Unassembled WGS sequence"/>
</dbReference>
<dbReference type="SUPFAM" id="SSF89082">
    <property type="entry name" value="Antibiotic binding domain of TipA-like multidrug resistance regulators"/>
    <property type="match status" value="1"/>
</dbReference>
<feature type="domain" description="HTH merR-type" evidence="5">
    <location>
        <begin position="3"/>
        <end position="72"/>
    </location>
</feature>
<dbReference type="Pfam" id="PF09278">
    <property type="entry name" value="MerR-DNA-bind"/>
    <property type="match status" value="1"/>
</dbReference>
<protein>
    <submittedName>
        <fullName evidence="6">MerR family transcriptional regulator</fullName>
    </submittedName>
</protein>
<keyword evidence="4" id="KW-0804">Transcription</keyword>
<dbReference type="Gene3D" id="1.10.1660.10">
    <property type="match status" value="1"/>
</dbReference>
<dbReference type="SMART" id="SM00422">
    <property type="entry name" value="HTH_MERR"/>
    <property type="match status" value="1"/>
</dbReference>
<dbReference type="InterPro" id="IPR000551">
    <property type="entry name" value="MerR-type_HTH_dom"/>
</dbReference>
<evidence type="ECO:0000313" key="7">
    <source>
        <dbReference type="Proteomes" id="UP000326344"/>
    </source>
</evidence>
<evidence type="ECO:0000256" key="3">
    <source>
        <dbReference type="ARBA" id="ARBA00023159"/>
    </source>
</evidence>
<sequence length="255" mass="29320">MKTYSVKKLANLAGVSVRTLHHYDRLGLLKPSVRTEARYRLYGEKELIQLQQILFYKELDFPLLEIRQVLEDPDFDLVTALKSHQNALKDRRDRLTTLLSTIDKTISKLKGESIMLTDEELYEGFPKEKAEAYRQEAVDTYGAKVVDESENNIRQLSKTEWATAKAEGEEIARKLGELMHKDPADTEVQQQVARHYAFIQRMWGDSVCNGDRLAAYRGLALLYVDDLRYTSHNGVTNPDYAQFISKAMTHFVDGK</sequence>
<dbReference type="InterPro" id="IPR012925">
    <property type="entry name" value="TipAS_dom"/>
</dbReference>
<proteinExistence type="predicted"/>
<keyword evidence="2" id="KW-0238">DNA-binding</keyword>
<dbReference type="EMBL" id="VTWS01000007">
    <property type="protein sequence ID" value="KAA9347794.1"/>
    <property type="molecule type" value="Genomic_DNA"/>
</dbReference>
<evidence type="ECO:0000256" key="1">
    <source>
        <dbReference type="ARBA" id="ARBA00023015"/>
    </source>
</evidence>
<dbReference type="InterPro" id="IPR009061">
    <property type="entry name" value="DNA-bd_dom_put_sf"/>
</dbReference>